<accession>A0A7Y9KG49</accession>
<dbReference type="RefSeq" id="WP_179486494.1">
    <property type="nucleotide sequence ID" value="NZ_JACCBV010000001.1"/>
</dbReference>
<keyword evidence="3" id="KW-1185">Reference proteome</keyword>
<reference evidence="2 3" key="1">
    <citation type="submission" date="2020-07" db="EMBL/GenBank/DDBJ databases">
        <title>Sequencing the genomes of 1000 actinobacteria strains.</title>
        <authorList>
            <person name="Klenk H.-P."/>
        </authorList>
    </citation>
    <scope>NUCLEOTIDE SEQUENCE [LARGE SCALE GENOMIC DNA]</scope>
    <source>
        <strain evidence="2 3">DSM 24662</strain>
    </source>
</reference>
<proteinExistence type="predicted"/>
<gene>
    <name evidence="2" type="ORF">BJ991_000080</name>
</gene>
<protein>
    <submittedName>
        <fullName evidence="2">Uncharacterized protein</fullName>
    </submittedName>
</protein>
<feature type="compositionally biased region" description="Basic and acidic residues" evidence="1">
    <location>
        <begin position="15"/>
        <end position="27"/>
    </location>
</feature>
<sequence>MAGASARREHARRQSNREQRIREDHPKLGGLILALTDDPQSTRAWERGAIGEELLAKRLKDLPPNVRILHDRRIPGARANIDREHGDGPVLVAA</sequence>
<dbReference type="AlphaFoldDB" id="A0A7Y9KG49"/>
<comment type="caution">
    <text evidence="2">The sequence shown here is derived from an EMBL/GenBank/DDBJ whole genome shotgun (WGS) entry which is preliminary data.</text>
</comment>
<name>A0A7Y9KG49_9MICO</name>
<dbReference type="EMBL" id="JACCBV010000001">
    <property type="protein sequence ID" value="NYE18052.1"/>
    <property type="molecule type" value="Genomic_DNA"/>
</dbReference>
<organism evidence="2 3">
    <name type="scientific">Microbacterium immunditiarum</name>
    <dbReference type="NCBI Taxonomy" id="337480"/>
    <lineage>
        <taxon>Bacteria</taxon>
        <taxon>Bacillati</taxon>
        <taxon>Actinomycetota</taxon>
        <taxon>Actinomycetes</taxon>
        <taxon>Micrococcales</taxon>
        <taxon>Microbacteriaceae</taxon>
        <taxon>Microbacterium</taxon>
    </lineage>
</organism>
<evidence type="ECO:0000313" key="3">
    <source>
        <dbReference type="Proteomes" id="UP000576969"/>
    </source>
</evidence>
<feature type="region of interest" description="Disordered" evidence="1">
    <location>
        <begin position="1"/>
        <end position="27"/>
    </location>
</feature>
<evidence type="ECO:0000256" key="1">
    <source>
        <dbReference type="SAM" id="MobiDB-lite"/>
    </source>
</evidence>
<dbReference type="Proteomes" id="UP000576969">
    <property type="component" value="Unassembled WGS sequence"/>
</dbReference>
<evidence type="ECO:0000313" key="2">
    <source>
        <dbReference type="EMBL" id="NYE18052.1"/>
    </source>
</evidence>